<dbReference type="GO" id="GO:0008237">
    <property type="term" value="F:metallopeptidase activity"/>
    <property type="evidence" value="ECO:0007669"/>
    <property type="project" value="InterPro"/>
</dbReference>
<dbReference type="SUPFAM" id="SSF50923">
    <property type="entry name" value="Hemopexin-like domain"/>
    <property type="match status" value="1"/>
</dbReference>
<comment type="caution">
    <text evidence="1">The sequence shown here is derived from an EMBL/GenBank/DDBJ whole genome shotgun (WGS) entry which is preliminary data.</text>
</comment>
<reference evidence="1 2" key="1">
    <citation type="submission" date="2014-04" db="EMBL/GenBank/DDBJ databases">
        <title>A comprehensive comparison of genomes of Erythrobacter spp. strains.</title>
        <authorList>
            <person name="Zheng Q."/>
        </authorList>
    </citation>
    <scope>NUCLEOTIDE SEQUENCE [LARGE SCALE GENOMIC DNA]</scope>
    <source>
        <strain evidence="1 2">DSM 6997</strain>
    </source>
</reference>
<keyword evidence="2" id="KW-1185">Reference proteome</keyword>
<dbReference type="EMBL" id="JMIW01000002">
    <property type="protein sequence ID" value="KEO90789.1"/>
    <property type="molecule type" value="Genomic_DNA"/>
</dbReference>
<dbReference type="Proteomes" id="UP000027647">
    <property type="component" value="Unassembled WGS sequence"/>
</dbReference>
<evidence type="ECO:0000313" key="1">
    <source>
        <dbReference type="EMBL" id="KEO90789.1"/>
    </source>
</evidence>
<dbReference type="InterPro" id="IPR024079">
    <property type="entry name" value="MetalloPept_cat_dom_sf"/>
</dbReference>
<dbReference type="AlphaFoldDB" id="A0A074MBG1"/>
<dbReference type="OrthoDB" id="5088636at2"/>
<protein>
    <recommendedName>
        <fullName evidence="3">Peptidase metallopeptidase domain-containing protein</fullName>
    </recommendedName>
</protein>
<dbReference type="InterPro" id="IPR018487">
    <property type="entry name" value="Hemopexin-like_repeat"/>
</dbReference>
<dbReference type="eggNOG" id="ENOG50345W4">
    <property type="taxonomic scope" value="Bacteria"/>
</dbReference>
<organism evidence="1 2">
    <name type="scientific">Erythrobacter longus</name>
    <dbReference type="NCBI Taxonomy" id="1044"/>
    <lineage>
        <taxon>Bacteria</taxon>
        <taxon>Pseudomonadati</taxon>
        <taxon>Pseudomonadota</taxon>
        <taxon>Alphaproteobacteria</taxon>
        <taxon>Sphingomonadales</taxon>
        <taxon>Erythrobacteraceae</taxon>
        <taxon>Erythrobacter/Porphyrobacter group</taxon>
        <taxon>Erythrobacter</taxon>
    </lineage>
</organism>
<evidence type="ECO:0000313" key="2">
    <source>
        <dbReference type="Proteomes" id="UP000027647"/>
    </source>
</evidence>
<dbReference type="InterPro" id="IPR036375">
    <property type="entry name" value="Hemopexin-like_dom_sf"/>
</dbReference>
<dbReference type="Gene3D" id="3.40.390.10">
    <property type="entry name" value="Collagenase (Catalytic Domain)"/>
    <property type="match status" value="1"/>
</dbReference>
<proteinExistence type="predicted"/>
<dbReference type="PROSITE" id="PS51642">
    <property type="entry name" value="HEMOPEXIN_2"/>
    <property type="match status" value="2"/>
</dbReference>
<gene>
    <name evidence="1" type="ORF">EH31_07055</name>
</gene>
<dbReference type="STRING" id="1044.EH31_07055"/>
<accession>A0A074MBG1</accession>
<dbReference type="SMART" id="SM00120">
    <property type="entry name" value="HX"/>
    <property type="match status" value="3"/>
</dbReference>
<dbReference type="SUPFAM" id="SSF55486">
    <property type="entry name" value="Metalloproteases ('zincins'), catalytic domain"/>
    <property type="match status" value="1"/>
</dbReference>
<sequence>MSNHRIKLIRQADAHIDVGNPVAVVEEAICTCREMCVSASKEISDIRLAGGAVGEGMDKVKEAYFNSEGRSFPIWFGWYEKDPDRALRRIELRFNEIIQRIDKGLNVRCRPATGRRARRCDEGITAFQSGGISRPRKFHLCPEWFNKKYQDDAHRLKLDKKYYQASVIAHELCHAIGAFGAPDFKDASGNKVYGEVRSLAFAAADPLNAVRSPENVENFLTYRERIRQKPTDFIRMPKAGTTPALQWTGVPANVDAAINHPNGKDYFFKGDRYWRYDHSIHQVDKANAKIGQDGWAGVPSNLDAAILHPKNGKAYFFKGNQYWRYKFGEGVDIDRPRTIGKDGWAGMDGNIDAAIVSKDKSHALFFYGPYYRVFNFQTDTAGALMNLRTTTRWGQFDYLYGNFNAALMNEHTGHETFFTSDFYQMDDMAGYSIA</sequence>
<name>A0A074MBG1_ERYLO</name>
<dbReference type="RefSeq" id="WP_034959239.1">
    <property type="nucleotide sequence ID" value="NZ_JMIW01000002.1"/>
</dbReference>
<dbReference type="Pfam" id="PF00045">
    <property type="entry name" value="Hemopexin"/>
    <property type="match status" value="2"/>
</dbReference>
<evidence type="ECO:0008006" key="3">
    <source>
        <dbReference type="Google" id="ProtNLM"/>
    </source>
</evidence>
<dbReference type="Gene3D" id="2.110.10.10">
    <property type="entry name" value="Hemopexin-like domain"/>
    <property type="match status" value="2"/>
</dbReference>